<accession>L1JBT6</accession>
<dbReference type="PROSITE" id="PS50294">
    <property type="entry name" value="WD_REPEATS_REGION"/>
    <property type="match status" value="6"/>
</dbReference>
<organism evidence="9">
    <name type="scientific">Guillardia theta (strain CCMP2712)</name>
    <name type="common">Cryptophyte</name>
    <dbReference type="NCBI Taxonomy" id="905079"/>
    <lineage>
        <taxon>Eukaryota</taxon>
        <taxon>Cryptophyceae</taxon>
        <taxon>Pyrenomonadales</taxon>
        <taxon>Geminigeraceae</taxon>
        <taxon>Guillardia</taxon>
    </lineage>
</organism>
<dbReference type="eggNOG" id="KOG0265">
    <property type="taxonomic scope" value="Eukaryota"/>
</dbReference>
<dbReference type="GeneID" id="17302274"/>
<dbReference type="InterPro" id="IPR052234">
    <property type="entry name" value="U5_snRNP_Component"/>
</dbReference>
<dbReference type="InterPro" id="IPR001680">
    <property type="entry name" value="WD40_rpt"/>
</dbReference>
<keyword evidence="11" id="KW-1185">Reference proteome</keyword>
<comment type="subcellular location">
    <subcellularLocation>
        <location evidence="1">Nucleus</location>
    </subcellularLocation>
</comment>
<feature type="repeat" description="WD" evidence="7">
    <location>
        <begin position="303"/>
        <end position="339"/>
    </location>
</feature>
<keyword evidence="6" id="KW-0539">Nucleus</keyword>
<dbReference type="RefSeq" id="XP_005832535.1">
    <property type="nucleotide sequence ID" value="XM_005832478.1"/>
</dbReference>
<dbReference type="OMA" id="IWDIRPY"/>
<dbReference type="EMBL" id="JH992998">
    <property type="protein sequence ID" value="EKX45555.1"/>
    <property type="molecule type" value="Genomic_DNA"/>
</dbReference>
<dbReference type="KEGG" id="gtt:GUITHDRAFT_108428"/>
<reference evidence="9 11" key="1">
    <citation type="journal article" date="2012" name="Nature">
        <title>Algal genomes reveal evolutionary mosaicism and the fate of nucleomorphs.</title>
        <authorList>
            <consortium name="DOE Joint Genome Institute"/>
            <person name="Curtis B.A."/>
            <person name="Tanifuji G."/>
            <person name="Burki F."/>
            <person name="Gruber A."/>
            <person name="Irimia M."/>
            <person name="Maruyama S."/>
            <person name="Arias M.C."/>
            <person name="Ball S.G."/>
            <person name="Gile G.H."/>
            <person name="Hirakawa Y."/>
            <person name="Hopkins J.F."/>
            <person name="Kuo A."/>
            <person name="Rensing S.A."/>
            <person name="Schmutz J."/>
            <person name="Symeonidi A."/>
            <person name="Elias M."/>
            <person name="Eveleigh R.J."/>
            <person name="Herman E.K."/>
            <person name="Klute M.J."/>
            <person name="Nakayama T."/>
            <person name="Obornik M."/>
            <person name="Reyes-Prieto A."/>
            <person name="Armbrust E.V."/>
            <person name="Aves S.J."/>
            <person name="Beiko R.G."/>
            <person name="Coutinho P."/>
            <person name="Dacks J.B."/>
            <person name="Durnford D.G."/>
            <person name="Fast N.M."/>
            <person name="Green B.R."/>
            <person name="Grisdale C.J."/>
            <person name="Hempel F."/>
            <person name="Henrissat B."/>
            <person name="Hoppner M.P."/>
            <person name="Ishida K."/>
            <person name="Kim E."/>
            <person name="Koreny L."/>
            <person name="Kroth P.G."/>
            <person name="Liu Y."/>
            <person name="Malik S.B."/>
            <person name="Maier U.G."/>
            <person name="McRose D."/>
            <person name="Mock T."/>
            <person name="Neilson J.A."/>
            <person name="Onodera N.T."/>
            <person name="Poole A.M."/>
            <person name="Pritham E.J."/>
            <person name="Richards T.A."/>
            <person name="Rocap G."/>
            <person name="Roy S.W."/>
            <person name="Sarai C."/>
            <person name="Schaack S."/>
            <person name="Shirato S."/>
            <person name="Slamovits C.H."/>
            <person name="Spencer D.F."/>
            <person name="Suzuki S."/>
            <person name="Worden A.Z."/>
            <person name="Zauner S."/>
            <person name="Barry K."/>
            <person name="Bell C."/>
            <person name="Bharti A.K."/>
            <person name="Crow J.A."/>
            <person name="Grimwood J."/>
            <person name="Kramer R."/>
            <person name="Lindquist E."/>
            <person name="Lucas S."/>
            <person name="Salamov A."/>
            <person name="McFadden G.I."/>
            <person name="Lane C.E."/>
            <person name="Keeling P.J."/>
            <person name="Gray M.W."/>
            <person name="Grigoriev I.V."/>
            <person name="Archibald J.M."/>
        </authorList>
    </citation>
    <scope>NUCLEOTIDE SEQUENCE</scope>
    <source>
        <strain evidence="9 11">CCMP2712</strain>
    </source>
</reference>
<dbReference type="GO" id="GO:0071013">
    <property type="term" value="C:catalytic step 2 spliceosome"/>
    <property type="evidence" value="ECO:0007669"/>
    <property type="project" value="TreeGrafter"/>
</dbReference>
<evidence type="ECO:0000313" key="11">
    <source>
        <dbReference type="Proteomes" id="UP000011087"/>
    </source>
</evidence>
<dbReference type="HOGENOM" id="CLU_000288_57_2_1"/>
<feature type="repeat" description="WD" evidence="7">
    <location>
        <begin position="261"/>
        <end position="302"/>
    </location>
</feature>
<evidence type="ECO:0000256" key="5">
    <source>
        <dbReference type="ARBA" id="ARBA00023187"/>
    </source>
</evidence>
<dbReference type="EnsemblProtists" id="EKX45555">
    <property type="protein sequence ID" value="EKX45555"/>
    <property type="gene ID" value="GUITHDRAFT_108428"/>
</dbReference>
<dbReference type="CDD" id="cd00200">
    <property type="entry name" value="WD40"/>
    <property type="match status" value="1"/>
</dbReference>
<dbReference type="GO" id="GO:0000375">
    <property type="term" value="P:RNA splicing, via transesterification reactions"/>
    <property type="evidence" value="ECO:0007669"/>
    <property type="project" value="UniProtKB-ARBA"/>
</dbReference>
<evidence type="ECO:0000256" key="2">
    <source>
        <dbReference type="ARBA" id="ARBA00022574"/>
    </source>
</evidence>
<dbReference type="Proteomes" id="UP000011087">
    <property type="component" value="Unassembled WGS sequence"/>
</dbReference>
<reference evidence="10" key="3">
    <citation type="submission" date="2015-06" db="UniProtKB">
        <authorList>
            <consortium name="EnsemblProtists"/>
        </authorList>
    </citation>
    <scope>IDENTIFICATION</scope>
</reference>
<name>L1JBT6_GUITC</name>
<evidence type="ECO:0000256" key="7">
    <source>
        <dbReference type="PROSITE-ProRule" id="PRU00221"/>
    </source>
</evidence>
<dbReference type="SUPFAM" id="SSF50978">
    <property type="entry name" value="WD40 repeat-like"/>
    <property type="match status" value="1"/>
</dbReference>
<keyword evidence="5" id="KW-0508">mRNA splicing</keyword>
<keyword evidence="2 7" id="KW-0853">WD repeat</keyword>
<feature type="repeat" description="WD" evidence="7">
    <location>
        <begin position="211"/>
        <end position="245"/>
    </location>
</feature>
<proteinExistence type="predicted"/>
<dbReference type="InterPro" id="IPR019775">
    <property type="entry name" value="WD40_repeat_CS"/>
</dbReference>
<evidence type="ECO:0000313" key="9">
    <source>
        <dbReference type="EMBL" id="EKX45555.1"/>
    </source>
</evidence>
<feature type="region of interest" description="Disordered" evidence="8">
    <location>
        <begin position="1"/>
        <end position="29"/>
    </location>
</feature>
<dbReference type="PANTHER" id="PTHR44006:SF1">
    <property type="entry name" value="U5 SMALL NUCLEAR RIBONUCLEOPROTEIN 40 KDA PROTEIN"/>
    <property type="match status" value="1"/>
</dbReference>
<dbReference type="InterPro" id="IPR020472">
    <property type="entry name" value="WD40_PAC1"/>
</dbReference>
<dbReference type="Gene3D" id="2.130.10.10">
    <property type="entry name" value="YVTN repeat-like/Quinoprotein amine dehydrogenase"/>
    <property type="match status" value="1"/>
</dbReference>
<gene>
    <name evidence="9" type="ORF">GUITHDRAFT_108428</name>
</gene>
<dbReference type="GO" id="GO:0005682">
    <property type="term" value="C:U5 snRNP"/>
    <property type="evidence" value="ECO:0007669"/>
    <property type="project" value="UniProtKB-ARBA"/>
</dbReference>
<sequence>MALVAKRPRSPTGEDALVAKKSKGDEKEEHRTSALLAPIMLLQGHGGEVLTVRFDPTGKYLASAGHDKDIFLWEVYGDCVNYGVLKGHKQAVLQLQWSFDGSNLWSCAADKMVMFWDAETGKRIKKFSGHSSFVNSCCCTRRGVLIGASASDDGTIKVWDPRVRNAVTSLEESYQVTAVELSDDGNRVFSGGLDNEIKIWDLRKEEIELTMSGHTDTLTGLRLSPDGQMLLSNAMDNTVRVWDTRPFVEGSRCKLVMGGHMHNYEKNLIRCAWSPDAARVGSGSADKMVYVWDAEHGKLQYKLPGHAGCVNEVDFHPFEPIIASASSDKKIYLGELEPT</sequence>
<evidence type="ECO:0000256" key="4">
    <source>
        <dbReference type="ARBA" id="ARBA00022737"/>
    </source>
</evidence>
<feature type="repeat" description="WD" evidence="7">
    <location>
        <begin position="148"/>
        <end position="169"/>
    </location>
</feature>
<dbReference type="PRINTS" id="PR00320">
    <property type="entry name" value="GPROTEINBRPT"/>
</dbReference>
<keyword evidence="3" id="KW-0507">mRNA processing</keyword>
<feature type="repeat" description="WD" evidence="7">
    <location>
        <begin position="42"/>
        <end position="75"/>
    </location>
</feature>
<dbReference type="FunFam" id="2.130.10.10:FF:000229">
    <property type="entry name" value="Small nuclear ribonucleoprotein U5 subunit 40"/>
    <property type="match status" value="1"/>
</dbReference>
<evidence type="ECO:0000256" key="1">
    <source>
        <dbReference type="ARBA" id="ARBA00004123"/>
    </source>
</evidence>
<dbReference type="PaxDb" id="55529-EKX45555"/>
<evidence type="ECO:0000256" key="3">
    <source>
        <dbReference type="ARBA" id="ARBA00022664"/>
    </source>
</evidence>
<reference evidence="11" key="2">
    <citation type="submission" date="2012-11" db="EMBL/GenBank/DDBJ databases">
        <authorList>
            <person name="Kuo A."/>
            <person name="Curtis B.A."/>
            <person name="Tanifuji G."/>
            <person name="Burki F."/>
            <person name="Gruber A."/>
            <person name="Irimia M."/>
            <person name="Maruyama S."/>
            <person name="Arias M.C."/>
            <person name="Ball S.G."/>
            <person name="Gile G.H."/>
            <person name="Hirakawa Y."/>
            <person name="Hopkins J.F."/>
            <person name="Rensing S.A."/>
            <person name="Schmutz J."/>
            <person name="Symeonidi A."/>
            <person name="Elias M."/>
            <person name="Eveleigh R.J."/>
            <person name="Herman E.K."/>
            <person name="Klute M.J."/>
            <person name="Nakayama T."/>
            <person name="Obornik M."/>
            <person name="Reyes-Prieto A."/>
            <person name="Armbrust E.V."/>
            <person name="Aves S.J."/>
            <person name="Beiko R.G."/>
            <person name="Coutinho P."/>
            <person name="Dacks J.B."/>
            <person name="Durnford D.G."/>
            <person name="Fast N.M."/>
            <person name="Green B.R."/>
            <person name="Grisdale C."/>
            <person name="Hempe F."/>
            <person name="Henrissat B."/>
            <person name="Hoppner M.P."/>
            <person name="Ishida K.-I."/>
            <person name="Kim E."/>
            <person name="Koreny L."/>
            <person name="Kroth P.G."/>
            <person name="Liu Y."/>
            <person name="Malik S.-B."/>
            <person name="Maier U.G."/>
            <person name="McRose D."/>
            <person name="Mock T."/>
            <person name="Neilson J.A."/>
            <person name="Onodera N.T."/>
            <person name="Poole A.M."/>
            <person name="Pritham E.J."/>
            <person name="Richards T.A."/>
            <person name="Rocap G."/>
            <person name="Roy S.W."/>
            <person name="Sarai C."/>
            <person name="Schaack S."/>
            <person name="Shirato S."/>
            <person name="Slamovits C.H."/>
            <person name="Spencer D.F."/>
            <person name="Suzuki S."/>
            <person name="Worden A.Z."/>
            <person name="Zauner S."/>
            <person name="Barry K."/>
            <person name="Bell C."/>
            <person name="Bharti A.K."/>
            <person name="Crow J.A."/>
            <person name="Grimwood J."/>
            <person name="Kramer R."/>
            <person name="Lindquist E."/>
            <person name="Lucas S."/>
            <person name="Salamov A."/>
            <person name="McFadden G.I."/>
            <person name="Lane C.E."/>
            <person name="Keeling P.J."/>
            <person name="Gray M.W."/>
            <person name="Grigoriev I.V."/>
            <person name="Archibald J.M."/>
        </authorList>
    </citation>
    <scope>NUCLEOTIDE SEQUENCE</scope>
    <source>
        <strain evidence="11">CCMP2712</strain>
    </source>
</reference>
<dbReference type="InterPro" id="IPR015943">
    <property type="entry name" value="WD40/YVTN_repeat-like_dom_sf"/>
</dbReference>
<dbReference type="PROSITE" id="PS50082">
    <property type="entry name" value="WD_REPEATS_2"/>
    <property type="match status" value="7"/>
</dbReference>
<keyword evidence="4" id="KW-0677">Repeat</keyword>
<dbReference type="OrthoDB" id="1068471at2759"/>
<dbReference type="STRING" id="905079.L1JBT6"/>
<dbReference type="AlphaFoldDB" id="L1JBT6"/>
<dbReference type="PANTHER" id="PTHR44006">
    <property type="entry name" value="U5 SMALL NUCLEAR RIBONUCLEOPROTEIN 40 KDA PROTEIN"/>
    <property type="match status" value="1"/>
</dbReference>
<protein>
    <submittedName>
        <fullName evidence="9 10">Uncharacterized protein</fullName>
    </submittedName>
</protein>
<dbReference type="GO" id="GO:0006397">
    <property type="term" value="P:mRNA processing"/>
    <property type="evidence" value="ECO:0007669"/>
    <property type="project" value="UniProtKB-KW"/>
</dbReference>
<feature type="repeat" description="WD" evidence="7">
    <location>
        <begin position="176"/>
        <end position="210"/>
    </location>
</feature>
<feature type="repeat" description="WD" evidence="7">
    <location>
        <begin position="85"/>
        <end position="126"/>
    </location>
</feature>
<evidence type="ECO:0000313" key="10">
    <source>
        <dbReference type="EnsemblProtists" id="EKX45555"/>
    </source>
</evidence>
<evidence type="ECO:0000256" key="6">
    <source>
        <dbReference type="ARBA" id="ARBA00023242"/>
    </source>
</evidence>
<dbReference type="InterPro" id="IPR036322">
    <property type="entry name" value="WD40_repeat_dom_sf"/>
</dbReference>
<dbReference type="Pfam" id="PF00400">
    <property type="entry name" value="WD40"/>
    <property type="match status" value="7"/>
</dbReference>
<evidence type="ECO:0000256" key="8">
    <source>
        <dbReference type="SAM" id="MobiDB-lite"/>
    </source>
</evidence>
<dbReference type="SMART" id="SM00320">
    <property type="entry name" value="WD40"/>
    <property type="match status" value="7"/>
</dbReference>
<dbReference type="PROSITE" id="PS00678">
    <property type="entry name" value="WD_REPEATS_1"/>
    <property type="match status" value="3"/>
</dbReference>
<dbReference type="GO" id="GO:0003723">
    <property type="term" value="F:RNA binding"/>
    <property type="evidence" value="ECO:0007669"/>
    <property type="project" value="TreeGrafter"/>
</dbReference>